<gene>
    <name evidence="1" type="ORF">FOZ61_007381</name>
</gene>
<accession>A0A7J6L982</accession>
<dbReference type="EMBL" id="JABAHT010000447">
    <property type="protein sequence ID" value="KAF4655785.1"/>
    <property type="molecule type" value="Genomic_DNA"/>
</dbReference>
<comment type="caution">
    <text evidence="1">The sequence shown here is derived from an EMBL/GenBank/DDBJ whole genome shotgun (WGS) entry which is preliminary data.</text>
</comment>
<protein>
    <submittedName>
        <fullName evidence="1">Uncharacterized protein</fullName>
    </submittedName>
</protein>
<dbReference type="Proteomes" id="UP000570595">
    <property type="component" value="Unassembled WGS sequence"/>
</dbReference>
<organism evidence="1 2">
    <name type="scientific">Perkinsus olseni</name>
    <name type="common">Perkinsus atlanticus</name>
    <dbReference type="NCBI Taxonomy" id="32597"/>
    <lineage>
        <taxon>Eukaryota</taxon>
        <taxon>Sar</taxon>
        <taxon>Alveolata</taxon>
        <taxon>Perkinsozoa</taxon>
        <taxon>Perkinsea</taxon>
        <taxon>Perkinsida</taxon>
        <taxon>Perkinsidae</taxon>
        <taxon>Perkinsus</taxon>
    </lineage>
</organism>
<dbReference type="AlphaFoldDB" id="A0A7J6L982"/>
<evidence type="ECO:0000313" key="1">
    <source>
        <dbReference type="EMBL" id="KAF4655785.1"/>
    </source>
</evidence>
<sequence length="104" mass="11314">MFGHQVQDFGEIRYNMRAKARLRLDGWFTTLDEAEDFVGRLSEGITEGGDLSWSPQHVGPFEGVSKMSAWGGGGIVSSAMVLMDACTKSIRAFASNDVINAVVQ</sequence>
<evidence type="ECO:0000313" key="2">
    <source>
        <dbReference type="Proteomes" id="UP000570595"/>
    </source>
</evidence>
<proteinExistence type="predicted"/>
<name>A0A7J6L982_PEROL</name>
<reference evidence="1 2" key="1">
    <citation type="submission" date="2020-04" db="EMBL/GenBank/DDBJ databases">
        <title>Perkinsus olseni comparative genomics.</title>
        <authorList>
            <person name="Bogema D.R."/>
        </authorList>
    </citation>
    <scope>NUCLEOTIDE SEQUENCE [LARGE SCALE GENOMIC DNA]</scope>
    <source>
        <strain evidence="1">ATCC PRA-179</strain>
    </source>
</reference>
<dbReference type="OrthoDB" id="10532730at2759"/>